<reference evidence="3" key="2">
    <citation type="submission" date="2020-09" db="EMBL/GenBank/DDBJ databases">
        <authorList>
            <person name="Sun Q."/>
            <person name="Ohkuma M."/>
        </authorList>
    </citation>
    <scope>NUCLEOTIDE SEQUENCE</scope>
    <source>
        <strain evidence="3">JCM 19831</strain>
    </source>
</reference>
<evidence type="ECO:0000313" key="3">
    <source>
        <dbReference type="EMBL" id="GGM70291.1"/>
    </source>
</evidence>
<accession>A0A917X5L2</accession>
<feature type="transmembrane region" description="Helical" evidence="1">
    <location>
        <begin position="153"/>
        <end position="171"/>
    </location>
</feature>
<dbReference type="Proteomes" id="UP000642070">
    <property type="component" value="Unassembled WGS sequence"/>
</dbReference>
<evidence type="ECO:0000256" key="1">
    <source>
        <dbReference type="SAM" id="Phobius"/>
    </source>
</evidence>
<dbReference type="InterPro" id="IPR009339">
    <property type="entry name" value="DUF998"/>
</dbReference>
<sequence>MTTPTTPTTRTVAAAAVAAPVFVAAALAQAATRDGYDLTRHPVSMLALGDLGWIQTTVFAVTGLLTVAAVPAARRLVGGWTPRLLALIGIGLLIAAVFRMDPSDGFPIGTPAGPPSSLSWHFVLHNVGGSLSFLSMIALCFVLSRRLAGTWRWTGRTAGALFAAGLAWAMTGGAAGFLTLFLGDAVAWLWIAAALLRVASRGAGD</sequence>
<feature type="transmembrane region" description="Helical" evidence="1">
    <location>
        <begin position="52"/>
        <end position="72"/>
    </location>
</feature>
<keyword evidence="1" id="KW-1133">Transmembrane helix</keyword>
<evidence type="ECO:0000313" key="4">
    <source>
        <dbReference type="Proteomes" id="UP000642070"/>
    </source>
</evidence>
<dbReference type="EMBL" id="BMPI01000060">
    <property type="protein sequence ID" value="GGM70291.1"/>
    <property type="molecule type" value="Genomic_DNA"/>
</dbReference>
<reference evidence="3" key="1">
    <citation type="journal article" date="2014" name="Int. J. Syst. Evol. Microbiol.">
        <title>Complete genome sequence of Corynebacterium casei LMG S-19264T (=DSM 44701T), isolated from a smear-ripened cheese.</title>
        <authorList>
            <consortium name="US DOE Joint Genome Institute (JGI-PGF)"/>
            <person name="Walter F."/>
            <person name="Albersmeier A."/>
            <person name="Kalinowski J."/>
            <person name="Ruckert C."/>
        </authorList>
    </citation>
    <scope>NUCLEOTIDE SEQUENCE</scope>
    <source>
        <strain evidence="3">JCM 19831</strain>
    </source>
</reference>
<feature type="chain" id="PRO_5037034979" description="DUF998 domain-containing protein" evidence="2">
    <location>
        <begin position="31"/>
        <end position="205"/>
    </location>
</feature>
<name>A0A917X5L2_9ACTN</name>
<proteinExistence type="predicted"/>
<evidence type="ECO:0008006" key="5">
    <source>
        <dbReference type="Google" id="ProtNLM"/>
    </source>
</evidence>
<organism evidence="3 4">
    <name type="scientific">Dactylosporangium sucinum</name>
    <dbReference type="NCBI Taxonomy" id="1424081"/>
    <lineage>
        <taxon>Bacteria</taxon>
        <taxon>Bacillati</taxon>
        <taxon>Actinomycetota</taxon>
        <taxon>Actinomycetes</taxon>
        <taxon>Micromonosporales</taxon>
        <taxon>Micromonosporaceae</taxon>
        <taxon>Dactylosporangium</taxon>
    </lineage>
</organism>
<dbReference type="Pfam" id="PF06197">
    <property type="entry name" value="DUF998"/>
    <property type="match status" value="1"/>
</dbReference>
<feature type="transmembrane region" description="Helical" evidence="1">
    <location>
        <begin position="84"/>
        <end position="100"/>
    </location>
</feature>
<gene>
    <name evidence="3" type="ORF">GCM10007977_085130</name>
</gene>
<dbReference type="RefSeq" id="WP_190255754.1">
    <property type="nucleotide sequence ID" value="NZ_BMPI01000060.1"/>
</dbReference>
<dbReference type="AlphaFoldDB" id="A0A917X5L2"/>
<keyword evidence="4" id="KW-1185">Reference proteome</keyword>
<feature type="transmembrane region" description="Helical" evidence="1">
    <location>
        <begin position="120"/>
        <end position="141"/>
    </location>
</feature>
<keyword evidence="1" id="KW-0812">Transmembrane</keyword>
<comment type="caution">
    <text evidence="3">The sequence shown here is derived from an EMBL/GenBank/DDBJ whole genome shotgun (WGS) entry which is preliminary data.</text>
</comment>
<keyword evidence="2" id="KW-0732">Signal</keyword>
<keyword evidence="1" id="KW-0472">Membrane</keyword>
<evidence type="ECO:0000256" key="2">
    <source>
        <dbReference type="SAM" id="SignalP"/>
    </source>
</evidence>
<feature type="signal peptide" evidence="2">
    <location>
        <begin position="1"/>
        <end position="30"/>
    </location>
</feature>
<protein>
    <recommendedName>
        <fullName evidence="5">DUF998 domain-containing protein</fullName>
    </recommendedName>
</protein>